<feature type="domain" description="Methyl-accepting transducer" evidence="8">
    <location>
        <begin position="494"/>
        <end position="709"/>
    </location>
</feature>
<evidence type="ECO:0000313" key="10">
    <source>
        <dbReference type="EMBL" id="ADW17851.1"/>
    </source>
</evidence>
<dbReference type="GO" id="GO:0007165">
    <property type="term" value="P:signal transduction"/>
    <property type="evidence" value="ECO:0007669"/>
    <property type="project" value="UniProtKB-KW"/>
</dbReference>
<dbReference type="InterPro" id="IPR051310">
    <property type="entry name" value="MCP_chemotaxis"/>
</dbReference>
<feature type="transmembrane region" description="Helical" evidence="7">
    <location>
        <begin position="191"/>
        <end position="216"/>
    </location>
</feature>
<name>A0A7U4DP80_DESPD</name>
<reference evidence="10 11" key="1">
    <citation type="journal article" date="2011" name="Stand. Genomic Sci.">
        <title>Complete genome sequence of Desulfobulbus propionicus type strain (1pr3).</title>
        <authorList>
            <person name="Pagani I."/>
            <person name="Lapidus A."/>
            <person name="Nolan M."/>
            <person name="Lucas S."/>
            <person name="Hammon N."/>
            <person name="Deshpande S."/>
            <person name="Cheng J.F."/>
            <person name="Chertkov O."/>
            <person name="Davenport K."/>
            <person name="Tapia R."/>
            <person name="Han C."/>
            <person name="Goodwin L."/>
            <person name="Pitluck S."/>
            <person name="Liolios K."/>
            <person name="Mavromatis K."/>
            <person name="Ivanova N."/>
            <person name="Mikhailova N."/>
            <person name="Pati A."/>
            <person name="Chen A."/>
            <person name="Palaniappan K."/>
            <person name="Land M."/>
            <person name="Hauser L."/>
            <person name="Chang Y.J."/>
            <person name="Jeffries C.D."/>
            <person name="Detter J.C."/>
            <person name="Brambilla E."/>
            <person name="Kannan K.P."/>
            <person name="Djao O.D."/>
            <person name="Rohde M."/>
            <person name="Pukall R."/>
            <person name="Spring S."/>
            <person name="Goker M."/>
            <person name="Sikorski J."/>
            <person name="Woyke T."/>
            <person name="Bristow J."/>
            <person name="Eisen J.A."/>
            <person name="Markowitz V."/>
            <person name="Hugenholtz P."/>
            <person name="Kyrpides N.C."/>
            <person name="Klenk H.P."/>
        </authorList>
    </citation>
    <scope>NUCLEOTIDE SEQUENCE [LARGE SCALE GENOMIC DNA]</scope>
    <source>
        <strain evidence="11">ATCC 33891 / DSM 2032 / 1pr3</strain>
    </source>
</reference>
<dbReference type="InterPro" id="IPR024478">
    <property type="entry name" value="HlyB_4HB_MCP"/>
</dbReference>
<keyword evidence="7" id="KW-0812">Transmembrane</keyword>
<keyword evidence="7" id="KW-0472">Membrane</keyword>
<feature type="compositionally biased region" description="Low complexity" evidence="6">
    <location>
        <begin position="518"/>
        <end position="532"/>
    </location>
</feature>
<dbReference type="Pfam" id="PF00015">
    <property type="entry name" value="MCPsignal"/>
    <property type="match status" value="1"/>
</dbReference>
<dbReference type="PROSITE" id="PS50885">
    <property type="entry name" value="HAMP"/>
    <property type="match status" value="1"/>
</dbReference>
<protein>
    <submittedName>
        <fullName evidence="10">Methyl-accepting chemotaxis sensory transducer</fullName>
    </submittedName>
</protein>
<evidence type="ECO:0000259" key="8">
    <source>
        <dbReference type="PROSITE" id="PS50111"/>
    </source>
</evidence>
<evidence type="ECO:0000256" key="1">
    <source>
        <dbReference type="ARBA" id="ARBA00004370"/>
    </source>
</evidence>
<feature type="transmembrane region" description="Helical" evidence="7">
    <location>
        <begin position="13"/>
        <end position="35"/>
    </location>
</feature>
<feature type="region of interest" description="Disordered" evidence="6">
    <location>
        <begin position="505"/>
        <end position="532"/>
    </location>
</feature>
<evidence type="ECO:0000256" key="2">
    <source>
        <dbReference type="ARBA" id="ARBA00022500"/>
    </source>
</evidence>
<keyword evidence="11" id="KW-1185">Reference proteome</keyword>
<dbReference type="Proteomes" id="UP000006365">
    <property type="component" value="Chromosome"/>
</dbReference>
<dbReference type="Gene3D" id="1.20.120.1530">
    <property type="match status" value="2"/>
</dbReference>
<dbReference type="InterPro" id="IPR047347">
    <property type="entry name" value="YvaQ-like_sensor"/>
</dbReference>
<evidence type="ECO:0000259" key="9">
    <source>
        <dbReference type="PROSITE" id="PS50885"/>
    </source>
</evidence>
<dbReference type="PANTHER" id="PTHR43531">
    <property type="entry name" value="PROTEIN ICFG"/>
    <property type="match status" value="1"/>
</dbReference>
<dbReference type="RefSeq" id="WP_015724392.1">
    <property type="nucleotide sequence ID" value="NC_014972.1"/>
</dbReference>
<dbReference type="SMART" id="SM00304">
    <property type="entry name" value="HAMP"/>
    <property type="match status" value="2"/>
</dbReference>
<keyword evidence="5" id="KW-0175">Coiled coil</keyword>
<evidence type="ECO:0000256" key="5">
    <source>
        <dbReference type="SAM" id="Coils"/>
    </source>
</evidence>
<keyword evidence="7" id="KW-1133">Transmembrane helix</keyword>
<dbReference type="InterPro" id="IPR003660">
    <property type="entry name" value="HAMP_dom"/>
</dbReference>
<evidence type="ECO:0000313" key="11">
    <source>
        <dbReference type="Proteomes" id="UP000006365"/>
    </source>
</evidence>
<dbReference type="InterPro" id="IPR004089">
    <property type="entry name" value="MCPsignal_dom"/>
</dbReference>
<dbReference type="Gene3D" id="1.10.287.950">
    <property type="entry name" value="Methyl-accepting chemotaxis protein"/>
    <property type="match status" value="1"/>
</dbReference>
<dbReference type="AlphaFoldDB" id="A0A7U4DP80"/>
<evidence type="ECO:0000256" key="4">
    <source>
        <dbReference type="PROSITE-ProRule" id="PRU00284"/>
    </source>
</evidence>
<accession>A0A7U4DP80</accession>
<dbReference type="GO" id="GO:0006935">
    <property type="term" value="P:chemotaxis"/>
    <property type="evidence" value="ECO:0007669"/>
    <property type="project" value="UniProtKB-KW"/>
</dbReference>
<evidence type="ECO:0000256" key="6">
    <source>
        <dbReference type="SAM" id="MobiDB-lite"/>
    </source>
</evidence>
<evidence type="ECO:0000256" key="7">
    <source>
        <dbReference type="SAM" id="Phobius"/>
    </source>
</evidence>
<dbReference type="SMART" id="SM00283">
    <property type="entry name" value="MA"/>
    <property type="match status" value="1"/>
</dbReference>
<keyword evidence="2" id="KW-0145">Chemotaxis</keyword>
<dbReference type="PRINTS" id="PR00260">
    <property type="entry name" value="CHEMTRNSDUCR"/>
</dbReference>
<feature type="coiled-coil region" evidence="5">
    <location>
        <begin position="680"/>
        <end position="718"/>
    </location>
</feature>
<gene>
    <name evidence="10" type="ordered locus">Despr_1699</name>
</gene>
<dbReference type="KEGG" id="dpr:Despr_1699"/>
<proteinExistence type="inferred from homology"/>
<dbReference type="Pfam" id="PF12729">
    <property type="entry name" value="4HB_MCP_1"/>
    <property type="match status" value="1"/>
</dbReference>
<feature type="domain" description="HAMP" evidence="9">
    <location>
        <begin position="439"/>
        <end position="489"/>
    </location>
</feature>
<dbReference type="CDD" id="cd11386">
    <property type="entry name" value="MCP_signal"/>
    <property type="match status" value="1"/>
</dbReference>
<dbReference type="PANTHER" id="PTHR43531:SF11">
    <property type="entry name" value="METHYL-ACCEPTING CHEMOTAXIS PROTEIN 3"/>
    <property type="match status" value="1"/>
</dbReference>
<dbReference type="CDD" id="cd19411">
    <property type="entry name" value="MCP2201-like_sensor"/>
    <property type="match status" value="1"/>
</dbReference>
<dbReference type="GO" id="GO:0004888">
    <property type="term" value="F:transmembrane signaling receptor activity"/>
    <property type="evidence" value="ECO:0007669"/>
    <property type="project" value="InterPro"/>
</dbReference>
<dbReference type="GO" id="GO:0005886">
    <property type="term" value="C:plasma membrane"/>
    <property type="evidence" value="ECO:0007669"/>
    <property type="project" value="TreeGrafter"/>
</dbReference>
<feature type="compositionally biased region" description="Polar residues" evidence="6">
    <location>
        <begin position="505"/>
        <end position="517"/>
    </location>
</feature>
<dbReference type="EMBL" id="CP002364">
    <property type="protein sequence ID" value="ADW17851.1"/>
    <property type="molecule type" value="Genomic_DNA"/>
</dbReference>
<dbReference type="InterPro" id="IPR004090">
    <property type="entry name" value="Chemotax_Me-accpt_rcpt"/>
</dbReference>
<dbReference type="FunFam" id="1.10.287.950:FF:000001">
    <property type="entry name" value="Methyl-accepting chemotaxis sensory transducer"/>
    <property type="match status" value="1"/>
</dbReference>
<organism evidence="10 11">
    <name type="scientific">Desulfobulbus propionicus (strain ATCC 33891 / DSM 2032 / VKM B-1956 / 1pr3)</name>
    <dbReference type="NCBI Taxonomy" id="577650"/>
    <lineage>
        <taxon>Bacteria</taxon>
        <taxon>Pseudomonadati</taxon>
        <taxon>Thermodesulfobacteriota</taxon>
        <taxon>Desulfobulbia</taxon>
        <taxon>Desulfobulbales</taxon>
        <taxon>Desulfobulbaceae</taxon>
        <taxon>Desulfobulbus</taxon>
    </lineage>
</organism>
<comment type="subcellular location">
    <subcellularLocation>
        <location evidence="1">Membrane</location>
    </subcellularLocation>
</comment>
<dbReference type="SUPFAM" id="SSF58104">
    <property type="entry name" value="Methyl-accepting chemotaxis protein (MCP) signaling domain"/>
    <property type="match status" value="1"/>
</dbReference>
<evidence type="ECO:0000256" key="3">
    <source>
        <dbReference type="ARBA" id="ARBA00029447"/>
    </source>
</evidence>
<keyword evidence="4" id="KW-0807">Transducer</keyword>
<dbReference type="PROSITE" id="PS50111">
    <property type="entry name" value="CHEMOTAXIS_TRANSDUC_2"/>
    <property type="match status" value="1"/>
</dbReference>
<dbReference type="Pfam" id="PF18947">
    <property type="entry name" value="HAMP_2"/>
    <property type="match status" value="2"/>
</dbReference>
<comment type="similarity">
    <text evidence="3">Belongs to the methyl-accepting chemotaxis (MCP) protein family.</text>
</comment>
<sequence>MTWFDNMTLKGKLLVGFITVAIIAGAIGGYGIVTIDKLDVADTKLYEKITVPLGEMANISIAFQRIRVNSRDFLTATTQEQRETFAGRIKELQASIDKNTESFEKTILTDEGRRLFEDFKKAKELYTTLLGQAIALAREGKGTEATALLQGEVVKAALEEQNIIDKLMEAKIEQGNLTSIENSATAKSANIIMTVLAVVGVVLAIGLGLFIARIVLRQLGGDPKQVGEIANTVAVGDLSHDIVLASGDTTSVMAAMKKMVATIQALVDDANMLATAAVEGRLATRADVSRHQGDFQKIVVGVNDTLDAVITPLNVAAEYVDQIAKGVIPPAITANYNGDFNQIKDNLNNMVRMMTDLLAQTDLLIKAAADGELDKRADASLFVGGWNTLVVGVNDTVTNIVNPLRVTADYVDRVSKGDMPPLITDVYKGQYNQIKNNLNLLIEAINNIAANAKQVAQGNLMVELKKRSDNDELMVSLSTMVDKLKEVVTEVQAAADNVATGAQEMSATAQQMSQGATEQAASAEEVSSSMEQMASNIRQNTDNAMQTEKIAVKSASDAREGGKAVTETVSAMKQIATKISIIEEIARQTNLLALNAAIEAARAGEHGKGFAVVASEVRKLAERSQSAAGEISQLSTSSVAIAEQAGEMLGKMLPDIQKTAELVQEISASSKEQDTGADQINKAIQQLDQVIQQNAGAAEEMASTTEELSSQAEQLKATIAFFTLDTGRQRRVTAAVQPVRAQQPFIAPAPLPKNAGAVKVAVEKPGKPVRQAQAETGIQLDLGVTGGADHLDEEFERF</sequence>